<proteinExistence type="evidence at transcript level"/>
<organism evidence="10">
    <name type="scientific">Conus magus</name>
    <name type="common">Magical cone</name>
    <dbReference type="NCBI Taxonomy" id="6492"/>
    <lineage>
        <taxon>Eukaryota</taxon>
        <taxon>Metazoa</taxon>
        <taxon>Spiralia</taxon>
        <taxon>Lophotrochozoa</taxon>
        <taxon>Mollusca</taxon>
        <taxon>Gastropoda</taxon>
        <taxon>Caenogastropoda</taxon>
        <taxon>Neogastropoda</taxon>
        <taxon>Conoidea</taxon>
        <taxon>Conidae</taxon>
        <taxon>Conus</taxon>
        <taxon>Pionoconus</taxon>
    </lineage>
</organism>
<keyword evidence="8" id="KW-0732">Signal</keyword>
<evidence type="ECO:0000256" key="7">
    <source>
        <dbReference type="ARBA" id="ARBA00046000"/>
    </source>
</evidence>
<keyword evidence="3" id="KW-0800">Toxin</keyword>
<dbReference type="PANTHER" id="PTHR10913:SF45">
    <property type="entry name" value="FOLLISTATIN, ISOFORM A-RELATED"/>
    <property type="match status" value="1"/>
</dbReference>
<evidence type="ECO:0000259" key="9">
    <source>
        <dbReference type="PROSITE" id="PS51465"/>
    </source>
</evidence>
<dbReference type="SMART" id="SM00280">
    <property type="entry name" value="KAZAL"/>
    <property type="match status" value="1"/>
</dbReference>
<dbReference type="AlphaFoldDB" id="A0A5P8I134"/>
<comment type="function">
    <text evidence="7">Acts as a neurotoxin by inhibiting an ion channel. May also act as a serine protease inhibitor, since it possess the kazal serine protease inhibitor signature.</text>
</comment>
<dbReference type="CDD" id="cd00104">
    <property type="entry name" value="KAZAL_FS"/>
    <property type="match status" value="1"/>
</dbReference>
<keyword evidence="3" id="KW-0528">Neurotoxin</keyword>
<evidence type="ECO:0000256" key="8">
    <source>
        <dbReference type="SAM" id="SignalP"/>
    </source>
</evidence>
<evidence type="ECO:0000256" key="6">
    <source>
        <dbReference type="ARBA" id="ARBA00023157"/>
    </source>
</evidence>
<dbReference type="PROSITE" id="PS51465">
    <property type="entry name" value="KAZAL_2"/>
    <property type="match status" value="1"/>
</dbReference>
<dbReference type="SUPFAM" id="SSF100895">
    <property type="entry name" value="Kazal-type serine protease inhibitors"/>
    <property type="match status" value="1"/>
</dbReference>
<evidence type="ECO:0000256" key="1">
    <source>
        <dbReference type="ARBA" id="ARBA00009246"/>
    </source>
</evidence>
<accession>A0A5P8I134</accession>
<sequence>MKTYCLLIVLLVGVAIQVEGQLELNTKCPMMCPMNYAPVCGSDGETYPNACALNTKACTSGRSIIILHDGQC</sequence>
<dbReference type="PANTHER" id="PTHR10913">
    <property type="entry name" value="FOLLISTATIN-RELATED"/>
    <property type="match status" value="1"/>
</dbReference>
<protein>
    <submittedName>
        <fullName evidence="10">Serine protease</fullName>
    </submittedName>
</protein>
<dbReference type="EMBL" id="MN517505">
    <property type="protein sequence ID" value="QFQ61188.1"/>
    <property type="molecule type" value="mRNA"/>
</dbReference>
<keyword evidence="10" id="KW-0645">Protease</keyword>
<dbReference type="InterPro" id="IPR002350">
    <property type="entry name" value="Kazal_dom"/>
</dbReference>
<dbReference type="Pfam" id="PF07648">
    <property type="entry name" value="Kazal_2"/>
    <property type="match status" value="1"/>
</dbReference>
<comment type="similarity">
    <text evidence="1">Belongs to the conopeptide P-like superfamily.</text>
</comment>
<keyword evidence="5" id="KW-0722">Serine protease inhibitor</keyword>
<dbReference type="GO" id="GO:0008233">
    <property type="term" value="F:peptidase activity"/>
    <property type="evidence" value="ECO:0007669"/>
    <property type="project" value="UniProtKB-KW"/>
</dbReference>
<keyword evidence="2" id="KW-0646">Protease inhibitor</keyword>
<feature type="chain" id="PRO_5024358099" evidence="8">
    <location>
        <begin position="21"/>
        <end position="72"/>
    </location>
</feature>
<dbReference type="InterPro" id="IPR050653">
    <property type="entry name" value="Prot_Inhib_GrowthFact_Antg"/>
</dbReference>
<evidence type="ECO:0000256" key="5">
    <source>
        <dbReference type="ARBA" id="ARBA00022900"/>
    </source>
</evidence>
<keyword evidence="6" id="KW-1015">Disulfide bond</keyword>
<feature type="domain" description="Kazal-like" evidence="9">
    <location>
        <begin position="22"/>
        <end position="72"/>
    </location>
</feature>
<name>A0A5P8I134_CONMA</name>
<dbReference type="GO" id="GO:0006508">
    <property type="term" value="P:proteolysis"/>
    <property type="evidence" value="ECO:0007669"/>
    <property type="project" value="UniProtKB-KW"/>
</dbReference>
<evidence type="ECO:0000313" key="10">
    <source>
        <dbReference type="EMBL" id="QFQ61188.1"/>
    </source>
</evidence>
<keyword evidence="10" id="KW-0378">Hydrolase</keyword>
<evidence type="ECO:0000256" key="4">
    <source>
        <dbReference type="ARBA" id="ARBA00022872"/>
    </source>
</evidence>
<dbReference type="InterPro" id="IPR036058">
    <property type="entry name" value="Kazal_dom_sf"/>
</dbReference>
<feature type="signal peptide" evidence="8">
    <location>
        <begin position="1"/>
        <end position="20"/>
    </location>
</feature>
<dbReference type="Gene3D" id="3.30.60.30">
    <property type="match status" value="1"/>
</dbReference>
<dbReference type="GO" id="GO:0099106">
    <property type="term" value="F:ion channel regulator activity"/>
    <property type="evidence" value="ECO:0007669"/>
    <property type="project" value="UniProtKB-KW"/>
</dbReference>
<evidence type="ECO:0000256" key="3">
    <source>
        <dbReference type="ARBA" id="ARBA00022699"/>
    </source>
</evidence>
<dbReference type="GO" id="GO:0005576">
    <property type="term" value="C:extracellular region"/>
    <property type="evidence" value="ECO:0007669"/>
    <property type="project" value="TreeGrafter"/>
</dbReference>
<dbReference type="GO" id="GO:0004867">
    <property type="term" value="F:serine-type endopeptidase inhibitor activity"/>
    <property type="evidence" value="ECO:0007669"/>
    <property type="project" value="UniProtKB-KW"/>
</dbReference>
<evidence type="ECO:0000256" key="2">
    <source>
        <dbReference type="ARBA" id="ARBA00022690"/>
    </source>
</evidence>
<reference evidence="10" key="1">
    <citation type="journal article" date="2019" name="Mar. Drugs">
        <title>Conotoxin diversity in the venom gland transcriptome of the Magician's Cone, Pionoconus magus.</title>
        <authorList>
            <person name="Pardos-Blas J.R."/>
            <person name="Irisarri I."/>
            <person name="Abalde S."/>
            <person name="Tenorio M.J."/>
            <person name="Zardoya R."/>
        </authorList>
    </citation>
    <scope>NUCLEOTIDE SEQUENCE</scope>
    <source>
        <tissue evidence="10">Venom gland</tissue>
    </source>
</reference>
<keyword evidence="4" id="KW-0872">Ion channel impairing toxin</keyword>